<dbReference type="Pfam" id="PF02902">
    <property type="entry name" value="Peptidase_C48"/>
    <property type="match status" value="1"/>
</dbReference>
<feature type="region of interest" description="Disordered" evidence="5">
    <location>
        <begin position="787"/>
        <end position="867"/>
    </location>
</feature>
<keyword evidence="2" id="KW-0645">Protease</keyword>
<evidence type="ECO:0000256" key="4">
    <source>
        <dbReference type="ARBA" id="ARBA00022807"/>
    </source>
</evidence>
<evidence type="ECO:0000259" key="6">
    <source>
        <dbReference type="PROSITE" id="PS50600"/>
    </source>
</evidence>
<feature type="region of interest" description="Disordered" evidence="5">
    <location>
        <begin position="913"/>
        <end position="947"/>
    </location>
</feature>
<dbReference type="SUPFAM" id="SSF54001">
    <property type="entry name" value="Cysteine proteinases"/>
    <property type="match status" value="1"/>
</dbReference>
<comment type="similarity">
    <text evidence="1">Belongs to the peptidase C48 family.</text>
</comment>
<accession>A0ABQ0G683</accession>
<evidence type="ECO:0000313" key="8">
    <source>
        <dbReference type="Proteomes" id="UP001628179"/>
    </source>
</evidence>
<evidence type="ECO:0000256" key="5">
    <source>
        <dbReference type="SAM" id="MobiDB-lite"/>
    </source>
</evidence>
<dbReference type="RefSeq" id="XP_070914812.1">
    <property type="nucleotide sequence ID" value="XM_071058711.1"/>
</dbReference>
<keyword evidence="8" id="KW-1185">Reference proteome</keyword>
<evidence type="ECO:0000256" key="1">
    <source>
        <dbReference type="ARBA" id="ARBA00005234"/>
    </source>
</evidence>
<gene>
    <name evidence="7" type="ORF">MFIFM68171_03290</name>
</gene>
<feature type="region of interest" description="Disordered" evidence="5">
    <location>
        <begin position="108"/>
        <end position="150"/>
    </location>
</feature>
<feature type="compositionally biased region" description="Basic and acidic residues" evidence="5">
    <location>
        <begin position="787"/>
        <end position="799"/>
    </location>
</feature>
<feature type="compositionally biased region" description="Low complexity" evidence="5">
    <location>
        <begin position="20"/>
        <end position="42"/>
    </location>
</feature>
<dbReference type="GeneID" id="98174034"/>
<sequence>MPNQASTPRTTRNSRGLRQSPIVSSSARVSGSRRSSGTPSRARIVNALARFADAQPQTPTPHARFTQPNPQPTPTPALQTIQEEQAQPGTPTPGSLLAAARRSIFPPPVALPPFTPNLSAPQPRTPSPLEHPRVSSIKRTPRSSARKSFPWTPVRYPTRYRIRYIDATPLKTPPPESPALETRRFRQRRVEEGDENFARELWLAIRNDHYMRGCWCGPPSIYNSRVEAEAAVGHLRFYIEGPGSKNLRVIQRKDDFGWHCCCGNSEYPAVYKDLINSNGKRPAEDSEIDLITQNEGAKGAESVERFLPGLREPTADRPEEAQTRELAPVQSMWAQARDIINRAVATMGGSVAILVGKLREQFRGDAYETVDTRRKDAHQDIIVVKRLKRQARVPAMEESSSDDGDDGFEDLVWADDPTKRIGFEHIQNLANNFASQLQSIKTGNLVGGTSIADIRMQIQPGQDLGASIAVHKYQEQKYGPMLPEEPDHEKADKLLKALVSYQKCLVMGINFMQATYDPGLFEELKKKHKTLPRRLALGGVEFRQGAKTVGEFLCFLQSLKSVCSMDPDALEAICKMIVDANAIHKREMVPSFVELKRSLMEDMPGFFPEERASIMEEIPADELYIEPLYDFKYPSPEPSDWEDSQGKPGEYRLVSKPKGILKPPTEWADTPASPRYVPTPEKKRRLAFESPISKFTAPAHIPAKVMTPGEADRLRNAKLKAEVLGDERSIRMYEAARKVSRKNNNSYLDSEDKWSREAVDRDDEEMGLAYHARKYGGFLNDLQSDMQAREEEKQNERPKYKPSPHIVRIPLPRLPSNSTLRRRTAHMLESPGTKSPDTESPAAPSPRPNPLLAKAAEEEPPKVKKPQPVYSTLEEFFAADKDDLEISTAKLEQLEIDRQVRGEFEDGLRRQVEEKRQREIEEERRRIEEERRRKEEERRREEEARRRKEAEELAALTGLRRPIRPLITPMSDEWDLKVINAARANPATELVKTLEGQPLTRRDFEEKLLPPTAWLNDNVIIGSILHISDYVNTSKGATNQEPKCAAFTSYFWPRLLSHGASNCGRLLRRAGVRKANFFDIDSILIPICEHSHWTLAVIRPGRRTVAHLDSMKAGRGHENVKAKLLELVRFVLEDQFVEAEWQAVDYEAPRQTNGWDCGVFTITNAMCVALGLDPKQSYSERQLTLQRRRVAAVLLNEGFKGEFSLDGL</sequence>
<feature type="region of interest" description="Disordered" evidence="5">
    <location>
        <begin position="1"/>
        <end position="42"/>
    </location>
</feature>
<evidence type="ECO:0000256" key="3">
    <source>
        <dbReference type="ARBA" id="ARBA00022801"/>
    </source>
</evidence>
<dbReference type="PANTHER" id="PTHR12606">
    <property type="entry name" value="SENTRIN/SUMO-SPECIFIC PROTEASE"/>
    <property type="match status" value="1"/>
</dbReference>
<dbReference type="Gene3D" id="3.40.395.10">
    <property type="entry name" value="Adenoviral Proteinase, Chain A"/>
    <property type="match status" value="1"/>
</dbReference>
<feature type="compositionally biased region" description="Polar residues" evidence="5">
    <location>
        <begin position="1"/>
        <end position="17"/>
    </location>
</feature>
<reference evidence="7 8" key="1">
    <citation type="submission" date="2024-09" db="EMBL/GenBank/DDBJ databases">
        <title>Itraconazole resistance in Madurella fahalii resulting from another homologue of gene encoding cytochrome P450 14-alpha sterol demethylase (CYP51).</title>
        <authorList>
            <person name="Yoshioka I."/>
            <person name="Fahal A.H."/>
            <person name="Kaneko S."/>
            <person name="Yaguchi T."/>
        </authorList>
    </citation>
    <scope>NUCLEOTIDE SEQUENCE [LARGE SCALE GENOMIC DNA]</scope>
    <source>
        <strain evidence="7 8">IFM 68171</strain>
    </source>
</reference>
<comment type="caution">
    <text evidence="7">The sequence shown here is derived from an EMBL/GenBank/DDBJ whole genome shotgun (WGS) entry which is preliminary data.</text>
</comment>
<keyword evidence="4" id="KW-0788">Thiol protease</keyword>
<proteinExistence type="inferred from homology"/>
<evidence type="ECO:0000313" key="7">
    <source>
        <dbReference type="EMBL" id="GAB1313080.1"/>
    </source>
</evidence>
<dbReference type="InterPro" id="IPR038765">
    <property type="entry name" value="Papain-like_cys_pep_sf"/>
</dbReference>
<protein>
    <recommendedName>
        <fullName evidence="6">Ubiquitin-like protease family profile domain-containing protein</fullName>
    </recommendedName>
</protein>
<dbReference type="InterPro" id="IPR003653">
    <property type="entry name" value="Peptidase_C48_C"/>
</dbReference>
<organism evidence="7 8">
    <name type="scientific">Madurella fahalii</name>
    <dbReference type="NCBI Taxonomy" id="1157608"/>
    <lineage>
        <taxon>Eukaryota</taxon>
        <taxon>Fungi</taxon>
        <taxon>Dikarya</taxon>
        <taxon>Ascomycota</taxon>
        <taxon>Pezizomycotina</taxon>
        <taxon>Sordariomycetes</taxon>
        <taxon>Sordariomycetidae</taxon>
        <taxon>Sordariales</taxon>
        <taxon>Sordariales incertae sedis</taxon>
        <taxon>Madurella</taxon>
    </lineage>
</organism>
<dbReference type="EMBL" id="BAAFSV010000002">
    <property type="protein sequence ID" value="GAB1313080.1"/>
    <property type="molecule type" value="Genomic_DNA"/>
</dbReference>
<dbReference type="Proteomes" id="UP001628179">
    <property type="component" value="Unassembled WGS sequence"/>
</dbReference>
<dbReference type="PROSITE" id="PS50600">
    <property type="entry name" value="ULP_PROTEASE"/>
    <property type="match status" value="1"/>
</dbReference>
<keyword evidence="3" id="KW-0378">Hydrolase</keyword>
<name>A0ABQ0G683_9PEZI</name>
<feature type="region of interest" description="Disordered" evidence="5">
    <location>
        <begin position="54"/>
        <end position="76"/>
    </location>
</feature>
<evidence type="ECO:0000256" key="2">
    <source>
        <dbReference type="ARBA" id="ARBA00022670"/>
    </source>
</evidence>
<dbReference type="PANTHER" id="PTHR12606:SF141">
    <property type="entry name" value="GH15225P-RELATED"/>
    <property type="match status" value="1"/>
</dbReference>
<feature type="domain" description="Ubiquitin-like protease family profile" evidence="6">
    <location>
        <begin position="997"/>
        <end position="1168"/>
    </location>
</feature>